<evidence type="ECO:0008006" key="6">
    <source>
        <dbReference type="Google" id="ProtNLM"/>
    </source>
</evidence>
<evidence type="ECO:0000259" key="2">
    <source>
        <dbReference type="PROSITE" id="PS50197"/>
    </source>
</evidence>
<gene>
    <name evidence="4" type="ORF">TRFO_05492</name>
</gene>
<dbReference type="PROSITE" id="PS50197">
    <property type="entry name" value="BEACH"/>
    <property type="match status" value="1"/>
</dbReference>
<organism evidence="4 5">
    <name type="scientific">Tritrichomonas foetus</name>
    <dbReference type="NCBI Taxonomy" id="1144522"/>
    <lineage>
        <taxon>Eukaryota</taxon>
        <taxon>Metamonada</taxon>
        <taxon>Parabasalia</taxon>
        <taxon>Tritrichomonadida</taxon>
        <taxon>Tritrichomonadidae</taxon>
        <taxon>Tritrichomonas</taxon>
    </lineage>
</organism>
<dbReference type="SUPFAM" id="SSF50978">
    <property type="entry name" value="WD40 repeat-like"/>
    <property type="match status" value="1"/>
</dbReference>
<keyword evidence="1" id="KW-1133">Transmembrane helix</keyword>
<dbReference type="InterPro" id="IPR036372">
    <property type="entry name" value="BEACH_dom_sf"/>
</dbReference>
<dbReference type="OrthoDB" id="26681at2759"/>
<dbReference type="SUPFAM" id="SSF81837">
    <property type="entry name" value="BEACH domain"/>
    <property type="match status" value="1"/>
</dbReference>
<dbReference type="PANTHER" id="PTHR13743">
    <property type="entry name" value="BEIGE/BEACH-RELATED"/>
    <property type="match status" value="1"/>
</dbReference>
<evidence type="ECO:0000313" key="4">
    <source>
        <dbReference type="EMBL" id="OHT06791.1"/>
    </source>
</evidence>
<keyword evidence="1" id="KW-0472">Membrane</keyword>
<accession>A0A1J4K5V6</accession>
<dbReference type="PANTHER" id="PTHR13743:SF161">
    <property type="entry name" value="BEIGE_BEACH DOMAIN CONTAINING PROTEIN"/>
    <property type="match status" value="1"/>
</dbReference>
<dbReference type="InterPro" id="IPR023362">
    <property type="entry name" value="PH-BEACH_dom"/>
</dbReference>
<dbReference type="InterPro" id="IPR036322">
    <property type="entry name" value="WD40_repeat_dom_sf"/>
</dbReference>
<dbReference type="PROSITE" id="PS51783">
    <property type="entry name" value="PH_BEACH"/>
    <property type="match status" value="1"/>
</dbReference>
<dbReference type="VEuPathDB" id="TrichDB:TRFO_05492"/>
<dbReference type="EMBL" id="MLAK01000716">
    <property type="protein sequence ID" value="OHT06791.1"/>
    <property type="molecule type" value="Genomic_DNA"/>
</dbReference>
<protein>
    <recommendedName>
        <fullName evidence="6">Beige/BEACH domain containing protein</fullName>
    </recommendedName>
</protein>
<dbReference type="Gene3D" id="1.10.1540.10">
    <property type="entry name" value="BEACH domain"/>
    <property type="match status" value="1"/>
</dbReference>
<evidence type="ECO:0000313" key="5">
    <source>
        <dbReference type="Proteomes" id="UP000179807"/>
    </source>
</evidence>
<dbReference type="InterPro" id="IPR015943">
    <property type="entry name" value="WD40/YVTN_repeat-like_dom_sf"/>
</dbReference>
<dbReference type="Pfam" id="PF02138">
    <property type="entry name" value="Beach"/>
    <property type="match status" value="1"/>
</dbReference>
<name>A0A1J4K5V6_9EUKA</name>
<dbReference type="GeneID" id="94827226"/>
<keyword evidence="5" id="KW-1185">Reference proteome</keyword>
<dbReference type="SMART" id="SM01026">
    <property type="entry name" value="Beach"/>
    <property type="match status" value="1"/>
</dbReference>
<feature type="domain" description="BEACH-type PH" evidence="3">
    <location>
        <begin position="1650"/>
        <end position="1752"/>
    </location>
</feature>
<keyword evidence="1" id="KW-0812">Transmembrane</keyword>
<dbReference type="SUPFAM" id="SSF50729">
    <property type="entry name" value="PH domain-like"/>
    <property type="match status" value="1"/>
</dbReference>
<dbReference type="Gene3D" id="2.130.10.10">
    <property type="entry name" value="YVTN repeat-like/Quinoprotein amine dehydrogenase"/>
    <property type="match status" value="1"/>
</dbReference>
<sequence length="2320" mass="270382">MASTPPIIEILQFFTTKPRIPNDRSPFSILVQNCNFPVLECSLIKSISETLSSKSSIVDAIEPISNNFFFSAYELETLHQIVSFNESQKKIAMIIVFSNSIAFLFQEFNEFYIKNLTDILLSLIRITKSLTKRLTTFMYLTVLENAIDSVTDNFPISLIRLICSHVDQFMSNLPAALNSIVRILRENSDENAVPVIYLTIQKLLTVFLKENIDFDDSNLAKAIRKRIFELEPESLNLLFLLGKNRQSKNVSYLYSTLPKACSELSSDFDENQELFCKPCEFEYSKWKSKYKNIASINYIIDNLNIEFPSPDIDKQQTTGSYLPPIYRKQLKNLLTVLNEIHYSHINAFFLAYAKLLKKKGGLKNYLALMYFITHIKFYHDIEEPVFEALLSDSLFTPSVTLFNCYENFEATSFYRERVIMIAYVHAPNLFSKMFKEFKNYPFLFAELVIRVLNHLPNVIPRSLCTQSTLKSLFTVQKRLQKISFFMDEDKREIAVGARSAVFTLIFNIFLNPLPSELVLESFLDSLEDKSFSDSLFARINQGLQISNCIFLKNAFNILSHLKPPEIIIEVLMNYTSQAILHEPEATSTVLLSLFDFLDTNPNQSILELTLEIIILMFSKTHHCYFVKGVFSKLSEIIPKVNLRCFDQLFSMLSMLNDTKVGSLFLITNPNMLVTVFSVFMNYEEYDLLLSEMLKLCDYSSYNRYQLYEGEIDLLLLEMIYNYPNNFNFRSNFMKNIKDEDKLFDFTIPLFLRASVTRSSEVVVEKMIKIIAPRENGRFAPIALNFLKRITPLKDKLNPIYTMSYPLGLTPPLFDISEIPFNEFTKGSSILFWLYVDEFLSSKLTIKSTVFKIDIPKFTFLEVFVSNATLYCSYHRDSVLKTETILKQIPTNQWCLIGLRFRMVYKSVEMSIQLNDKSSSYVVNISLKHTKAEYAKFTVGNSTRFHGNQGLLSCIYQLDAFYYYNVRVTESEFATIYADRLSYPYLKFDPVFSHPMVAIYDQKKKVNITSDNRNSQSLLNICRYFYPIERYVQIFEYYDLCISEYSVALIKGAKGLFGSAIIKIFNVLPYFLTKTKQPLLYEHYLALFDFLSECSNEKEMHSLLDNLIVNFHIWIQADQHELKKIIEHCCSSLFRACASYFTQESFFSKLIGIIRMFLSTAENLEFSTKRYHNFDPTIFIPYFDNLMIERSKRVMSSYDIDLILETILRSPDQFLVQHLLELYPQLIVFTVPTHHHLILLLLLDLQKNYRLFPLLIRALIVTNEDFYSSIVLMGYRIKEPFWYDDFLNDVRDFPHTFSFSIIVALQGSEENQNDLADLLLSFSKSNKSHSTIKSCKFWMIWPLVFALQAPPAIQHKLSLFIAQMTLKTYDQDSLDDILIFLKILQATTSFNTIPVQTFILTKIFDTRSILYDSKDLDLLGRRFFLTMYTKFNFNPISNELMELISESQFSEMKLKPIQKVSRIQSMKELFDALHVTDKRDFIYHISLQPCDPELRRISHDISSRLKSTNKFSKIFKLVESYVENKESDLLLSIRKIHKLFHYFDKTILPFLTTIKEVTSARRVELNKYFGQFKEPIRELYSTIIEDPLIPFKNEFVKNLENAKQLGQNIIRDFTPLCNTSDESSKPKWRRMFTFSSDFNSAILKKARKYKKEDRKYQVKAKLSKVISQFPCKKVTIKTLKAATLYIFKTQIIIDITNEHRIYVKTSSLRYILTRNRLQKPTAIEFFTTEGHSYLLDFAPLYASQVLNVFQHIRMKNLIEREDSDYSKFISQNGLVKRWEKGEITNFEFLLRLNMYTGRSLMDPQNGIIFPWVSLSDNKRRDLSMPLTSQDSSRFSHFLQLLDMNGYMFGTAPSNAMLLAYYFVRTEPYTQLHIKIHDGHFDVPERMFKNIPTFFQTQMTSDEWKEATPEFYCFPEMFMDLNNKDIGNLVISNQNNETIFDFVYNNRKMLESEYVSLHLGEWVSLLWGIDQNNLFMPYLYKSAWTNENCSKEVIPTMLSNLGSIPQKVFDSFLPKRILQIQKCSFDKLISLKIPKARASRNAFLFEKNGLPRVIICFDDGTIQRFGVNSLEKRDIEPVYLAPLKLKIPSDAKFVMERETVFVFDEKSERVHCVNFEQLKTVNTKIASIDFAMGGTNFGDIITATKSGVVKYWRFPEFIPMHLFTISVESISAVAMNQQYGIFVCAANDGYLRTYSIEQKRLINEIKLGCIIEKIITTQGLGFIVLYTPGYLYLFSVNAFLIKKVPIDFEVYQWTTFKDQSGFDFICCADPIGHIYVFEAYKLENVTQIAACHERIISVKYIQSLKAIAAYASSSTLYFVPYK</sequence>
<feature type="domain" description="BEACH" evidence="2">
    <location>
        <begin position="1762"/>
        <end position="2014"/>
    </location>
</feature>
<evidence type="ECO:0000256" key="1">
    <source>
        <dbReference type="SAM" id="Phobius"/>
    </source>
</evidence>
<evidence type="ECO:0000259" key="3">
    <source>
        <dbReference type="PROSITE" id="PS51783"/>
    </source>
</evidence>
<dbReference type="InterPro" id="IPR000409">
    <property type="entry name" value="BEACH_dom"/>
</dbReference>
<dbReference type="InterPro" id="IPR050865">
    <property type="entry name" value="BEACH_Domain"/>
</dbReference>
<dbReference type="Proteomes" id="UP000179807">
    <property type="component" value="Unassembled WGS sequence"/>
</dbReference>
<feature type="transmembrane region" description="Helical" evidence="1">
    <location>
        <begin position="2217"/>
        <end position="2239"/>
    </location>
</feature>
<comment type="caution">
    <text evidence="4">The sequence shown here is derived from an EMBL/GenBank/DDBJ whole genome shotgun (WGS) entry which is preliminary data.</text>
</comment>
<reference evidence="4" key="1">
    <citation type="submission" date="2016-10" db="EMBL/GenBank/DDBJ databases">
        <authorList>
            <person name="Benchimol M."/>
            <person name="Almeida L.G."/>
            <person name="Vasconcelos A.T."/>
            <person name="Perreira-Neves A."/>
            <person name="Rosa I.A."/>
            <person name="Tasca T."/>
            <person name="Bogo M.R."/>
            <person name="de Souza W."/>
        </authorList>
    </citation>
    <scope>NUCLEOTIDE SEQUENCE [LARGE SCALE GENOMIC DNA]</scope>
    <source>
        <strain evidence="4">K</strain>
    </source>
</reference>
<dbReference type="RefSeq" id="XP_068359927.1">
    <property type="nucleotide sequence ID" value="XM_068492522.1"/>
</dbReference>
<proteinExistence type="predicted"/>